<organism evidence="2">
    <name type="scientific">Brassica napus</name>
    <name type="common">Rape</name>
    <dbReference type="NCBI Taxonomy" id="3708"/>
    <lineage>
        <taxon>Eukaryota</taxon>
        <taxon>Viridiplantae</taxon>
        <taxon>Streptophyta</taxon>
        <taxon>Embryophyta</taxon>
        <taxon>Tracheophyta</taxon>
        <taxon>Spermatophyta</taxon>
        <taxon>Magnoliopsida</taxon>
        <taxon>eudicotyledons</taxon>
        <taxon>Gunneridae</taxon>
        <taxon>Pentapetalae</taxon>
        <taxon>rosids</taxon>
        <taxon>malvids</taxon>
        <taxon>Brassicales</taxon>
        <taxon>Brassicaceae</taxon>
        <taxon>Brassiceae</taxon>
        <taxon>Brassica</taxon>
    </lineage>
</organism>
<accession>A0A816KGW7</accession>
<keyword evidence="1" id="KW-1133">Transmembrane helix</keyword>
<dbReference type="Proteomes" id="UP001295469">
    <property type="component" value="Chromosome C02"/>
</dbReference>
<name>A0A816KGW7_BRANA</name>
<dbReference type="EMBL" id="HG994366">
    <property type="protein sequence ID" value="CAF1918296.1"/>
    <property type="molecule type" value="Genomic_DNA"/>
</dbReference>
<dbReference type="AlphaFoldDB" id="A0A816KGW7"/>
<keyword evidence="1" id="KW-0812">Transmembrane</keyword>
<evidence type="ECO:0000256" key="1">
    <source>
        <dbReference type="SAM" id="Phobius"/>
    </source>
</evidence>
<gene>
    <name evidence="2" type="ORF">DARMORV10_C02P43140.1</name>
</gene>
<sequence>MMRGADVVGVVGKSAFWVQSRVGLSFSPFSIWFLCRRSAVEWVGSWRFLSRSVSSGGFPSRLPVKLGFGAVGLWRRARRGDRYCVVAVAMEFVSCGCSCSVSLAGRL</sequence>
<reference evidence="2" key="1">
    <citation type="submission" date="2021-01" db="EMBL/GenBank/DDBJ databases">
        <authorList>
            <consortium name="Genoscope - CEA"/>
            <person name="William W."/>
        </authorList>
    </citation>
    <scope>NUCLEOTIDE SEQUENCE</scope>
</reference>
<proteinExistence type="predicted"/>
<protein>
    <submittedName>
        <fullName evidence="2">(rape) hypothetical protein</fullName>
    </submittedName>
</protein>
<feature type="transmembrane region" description="Helical" evidence="1">
    <location>
        <begin position="83"/>
        <end position="104"/>
    </location>
</feature>
<keyword evidence="1" id="KW-0472">Membrane</keyword>
<evidence type="ECO:0000313" key="2">
    <source>
        <dbReference type="EMBL" id="CAF1918296.1"/>
    </source>
</evidence>